<keyword evidence="17" id="KW-0393">Immunoglobulin domain</keyword>
<evidence type="ECO:0000256" key="16">
    <source>
        <dbReference type="ARBA" id="ARBA00023180"/>
    </source>
</evidence>
<evidence type="ECO:0000256" key="9">
    <source>
        <dbReference type="ARBA" id="ARBA00022777"/>
    </source>
</evidence>
<keyword evidence="5" id="KW-0812">Transmembrane</keyword>
<protein>
    <recommendedName>
        <fullName evidence="2">receptor protein-tyrosine kinase</fullName>
        <ecNumber evidence="2">2.7.10.1</ecNumber>
    </recommendedName>
</protein>
<comment type="caution">
    <text evidence="18">The sequence shown here is derived from an EMBL/GenBank/DDBJ whole genome shotgun (WGS) entry which is preliminary data.</text>
</comment>
<keyword evidence="15" id="KW-0675">Receptor</keyword>
<evidence type="ECO:0000256" key="15">
    <source>
        <dbReference type="ARBA" id="ARBA00023170"/>
    </source>
</evidence>
<dbReference type="AlphaFoldDB" id="A0A7K7DAI7"/>
<evidence type="ECO:0000256" key="17">
    <source>
        <dbReference type="ARBA" id="ARBA00023319"/>
    </source>
</evidence>
<reference evidence="18 19" key="1">
    <citation type="submission" date="2019-09" db="EMBL/GenBank/DDBJ databases">
        <title>Bird 10,000 Genomes (B10K) Project - Family phase.</title>
        <authorList>
            <person name="Zhang G."/>
        </authorList>
    </citation>
    <scope>NUCLEOTIDE SEQUENCE [LARGE SCALE GENOMIC DNA]</scope>
    <source>
        <strain evidence="18">OUT-0018</strain>
        <tissue evidence="18">Muscle</tissue>
    </source>
</reference>
<dbReference type="PANTHER" id="PTHR19890:SF10">
    <property type="entry name" value="FIBROBLAST GROWTH FACTOR RECEPTOR-LIKE 1"/>
    <property type="match status" value="1"/>
</dbReference>
<dbReference type="FunFam" id="2.60.40.10:FF:000016">
    <property type="entry name" value="Fibroblast growth factor receptor"/>
    <property type="match status" value="1"/>
</dbReference>
<keyword evidence="4" id="KW-0808">Transferase</keyword>
<keyword evidence="7" id="KW-0677">Repeat</keyword>
<evidence type="ECO:0000313" key="18">
    <source>
        <dbReference type="EMBL" id="NWY29892.1"/>
    </source>
</evidence>
<keyword evidence="8" id="KW-0547">Nucleotide-binding</keyword>
<evidence type="ECO:0000256" key="13">
    <source>
        <dbReference type="ARBA" id="ARBA00023137"/>
    </source>
</evidence>
<name>A0A7K7DAI7_PHEME</name>
<feature type="non-terminal residue" evidence="18">
    <location>
        <position position="108"/>
    </location>
</feature>
<sequence length="108" mass="12282">LRHQHWSLVMESVVPSDRGNYTCLVENRFGSIRYSYLLDVLERSPHRPILQAGLPANTTALVGSDVEFFCKVYSDAQPHIQWLKHIEVNGSNYGPDGVPYVQVLKVTR</sequence>
<dbReference type="GO" id="GO:0005007">
    <property type="term" value="F:fibroblast growth factor receptor activity"/>
    <property type="evidence" value="ECO:0007669"/>
    <property type="project" value="TreeGrafter"/>
</dbReference>
<organism evidence="18 19">
    <name type="scientific">Pheucticus melanocephalus</name>
    <name type="common">Black-headed grosbeak</name>
    <name type="synonym">Guiraca melanocephala</name>
    <dbReference type="NCBI Taxonomy" id="371919"/>
    <lineage>
        <taxon>Eukaryota</taxon>
        <taxon>Metazoa</taxon>
        <taxon>Chordata</taxon>
        <taxon>Craniata</taxon>
        <taxon>Vertebrata</taxon>
        <taxon>Euteleostomi</taxon>
        <taxon>Archelosauria</taxon>
        <taxon>Archosauria</taxon>
        <taxon>Dinosauria</taxon>
        <taxon>Saurischia</taxon>
        <taxon>Theropoda</taxon>
        <taxon>Coelurosauria</taxon>
        <taxon>Aves</taxon>
        <taxon>Neognathae</taxon>
        <taxon>Neoaves</taxon>
        <taxon>Telluraves</taxon>
        <taxon>Australaves</taxon>
        <taxon>Passeriformes</taxon>
        <taxon>Cardinalidae</taxon>
        <taxon>Pheucticus</taxon>
    </lineage>
</organism>
<evidence type="ECO:0000256" key="4">
    <source>
        <dbReference type="ARBA" id="ARBA00022679"/>
    </source>
</evidence>
<keyword evidence="13" id="KW-0829">Tyrosine-protein kinase</keyword>
<evidence type="ECO:0000256" key="8">
    <source>
        <dbReference type="ARBA" id="ARBA00022741"/>
    </source>
</evidence>
<evidence type="ECO:0000256" key="2">
    <source>
        <dbReference type="ARBA" id="ARBA00011902"/>
    </source>
</evidence>
<keyword evidence="6" id="KW-0732">Signal</keyword>
<keyword evidence="14" id="KW-1015">Disulfide bond</keyword>
<dbReference type="GO" id="GO:0017134">
    <property type="term" value="F:fibroblast growth factor binding"/>
    <property type="evidence" value="ECO:0007669"/>
    <property type="project" value="TreeGrafter"/>
</dbReference>
<dbReference type="InterPro" id="IPR013783">
    <property type="entry name" value="Ig-like_fold"/>
</dbReference>
<dbReference type="EMBL" id="VZSJ01002677">
    <property type="protein sequence ID" value="NWY29892.1"/>
    <property type="molecule type" value="Genomic_DNA"/>
</dbReference>
<keyword evidence="9" id="KW-0418">Kinase</keyword>
<keyword evidence="3" id="KW-0597">Phosphoprotein</keyword>
<evidence type="ECO:0000256" key="10">
    <source>
        <dbReference type="ARBA" id="ARBA00022840"/>
    </source>
</evidence>
<keyword evidence="12" id="KW-0472">Membrane</keyword>
<evidence type="ECO:0000256" key="7">
    <source>
        <dbReference type="ARBA" id="ARBA00022737"/>
    </source>
</evidence>
<dbReference type="InterPro" id="IPR052615">
    <property type="entry name" value="FGFRL"/>
</dbReference>
<feature type="non-terminal residue" evidence="18">
    <location>
        <position position="1"/>
    </location>
</feature>
<keyword evidence="10" id="KW-0067">ATP-binding</keyword>
<dbReference type="PANTHER" id="PTHR19890">
    <property type="entry name" value="FIBROBLAST GROWTH FACTOR RECEPTOR"/>
    <property type="match status" value="1"/>
</dbReference>
<comment type="subcellular location">
    <subcellularLocation>
        <location evidence="1">Membrane</location>
        <topology evidence="1">Single-pass membrane protein</topology>
    </subcellularLocation>
</comment>
<evidence type="ECO:0000256" key="5">
    <source>
        <dbReference type="ARBA" id="ARBA00022692"/>
    </source>
</evidence>
<dbReference type="SUPFAM" id="SSF48726">
    <property type="entry name" value="Immunoglobulin"/>
    <property type="match status" value="2"/>
</dbReference>
<dbReference type="Gene3D" id="2.60.40.10">
    <property type="entry name" value="Immunoglobulins"/>
    <property type="match status" value="2"/>
</dbReference>
<evidence type="ECO:0000313" key="19">
    <source>
        <dbReference type="Proteomes" id="UP000578259"/>
    </source>
</evidence>
<dbReference type="GO" id="GO:0005886">
    <property type="term" value="C:plasma membrane"/>
    <property type="evidence" value="ECO:0007669"/>
    <property type="project" value="TreeGrafter"/>
</dbReference>
<evidence type="ECO:0000256" key="1">
    <source>
        <dbReference type="ARBA" id="ARBA00004167"/>
    </source>
</evidence>
<evidence type="ECO:0000256" key="11">
    <source>
        <dbReference type="ARBA" id="ARBA00022989"/>
    </source>
</evidence>
<keyword evidence="11" id="KW-1133">Transmembrane helix</keyword>
<gene>
    <name evidence="18" type="primary">Fgfr4</name>
    <name evidence="18" type="ORF">PHEMEL_R04161</name>
</gene>
<dbReference type="Proteomes" id="UP000578259">
    <property type="component" value="Unassembled WGS sequence"/>
</dbReference>
<evidence type="ECO:0000256" key="12">
    <source>
        <dbReference type="ARBA" id="ARBA00023136"/>
    </source>
</evidence>
<evidence type="ECO:0000256" key="14">
    <source>
        <dbReference type="ARBA" id="ARBA00023157"/>
    </source>
</evidence>
<proteinExistence type="predicted"/>
<dbReference type="FunFam" id="2.60.40.10:FF:000020">
    <property type="entry name" value="Fibroblast growth factor receptor"/>
    <property type="match status" value="1"/>
</dbReference>
<keyword evidence="19" id="KW-1185">Reference proteome</keyword>
<dbReference type="InterPro" id="IPR036179">
    <property type="entry name" value="Ig-like_dom_sf"/>
</dbReference>
<evidence type="ECO:0000256" key="6">
    <source>
        <dbReference type="ARBA" id="ARBA00022729"/>
    </source>
</evidence>
<keyword evidence="16" id="KW-0325">Glycoprotein</keyword>
<dbReference type="GO" id="GO:0005524">
    <property type="term" value="F:ATP binding"/>
    <property type="evidence" value="ECO:0007669"/>
    <property type="project" value="UniProtKB-KW"/>
</dbReference>
<dbReference type="EC" id="2.7.10.1" evidence="2"/>
<accession>A0A7K7DAI7</accession>
<evidence type="ECO:0000256" key="3">
    <source>
        <dbReference type="ARBA" id="ARBA00022553"/>
    </source>
</evidence>